<accession>A0ABN6ID09</accession>
<gene>
    <name evidence="1" type="ORF">NHP190012_11820</name>
</gene>
<proteinExistence type="predicted"/>
<reference evidence="1 2" key="1">
    <citation type="submission" date="2021-07" db="EMBL/GenBank/DDBJ databases">
        <title>Novel Helicobacter sp. Isolated from a cat.</title>
        <authorList>
            <person name="Rimbara E."/>
            <person name="Suzuki M."/>
        </authorList>
    </citation>
    <scope>NUCLEOTIDE SEQUENCE [LARGE SCALE GENOMIC DNA]</scope>
    <source>
        <strain evidence="2">NHP19-012</strain>
    </source>
</reference>
<evidence type="ECO:0008006" key="3">
    <source>
        <dbReference type="Google" id="ProtNLM"/>
    </source>
</evidence>
<organism evidence="1 2">
    <name type="scientific">Helicobacter gastrofelis</name>
    <dbReference type="NCBI Taxonomy" id="2849642"/>
    <lineage>
        <taxon>Bacteria</taxon>
        <taxon>Pseudomonadati</taxon>
        <taxon>Campylobacterota</taxon>
        <taxon>Epsilonproteobacteria</taxon>
        <taxon>Campylobacterales</taxon>
        <taxon>Helicobacteraceae</taxon>
        <taxon>Helicobacter</taxon>
    </lineage>
</organism>
<evidence type="ECO:0000313" key="1">
    <source>
        <dbReference type="EMBL" id="BCZ19540.1"/>
    </source>
</evidence>
<name>A0ABN6ID09_9HELI</name>
<evidence type="ECO:0000313" key="2">
    <source>
        <dbReference type="Proteomes" id="UP000826146"/>
    </source>
</evidence>
<protein>
    <recommendedName>
        <fullName evidence="3">Transposase</fullName>
    </recommendedName>
</protein>
<dbReference type="Proteomes" id="UP000826146">
    <property type="component" value="Chromosome"/>
</dbReference>
<dbReference type="EMBL" id="AP024819">
    <property type="protein sequence ID" value="BCZ19540.1"/>
    <property type="molecule type" value="Genomic_DNA"/>
</dbReference>
<keyword evidence="2" id="KW-1185">Reference proteome</keyword>
<sequence>MQKVLITLKKQEPYAYLGECNSQSLQMVLRQLTTAFDRFFSKLAKNHKLAKSIVNASWSRLISLLTYKANWKGKTLLKIDQYFRSNP</sequence>